<protein>
    <submittedName>
        <fullName evidence="3">Pentapeptide repeat</fullName>
    </submittedName>
</protein>
<evidence type="ECO:0000313" key="2">
    <source>
        <dbReference type="EMBL" id="CAB4155806.1"/>
    </source>
</evidence>
<dbReference type="InterPro" id="IPR051082">
    <property type="entry name" value="Pentapeptide-BTB/POZ_domain"/>
</dbReference>
<dbReference type="EMBL" id="LR797399">
    <property type="protein sequence ID" value="CAB4213532.1"/>
    <property type="molecule type" value="Genomic_DNA"/>
</dbReference>
<organism evidence="3">
    <name type="scientific">uncultured Caudovirales phage</name>
    <dbReference type="NCBI Taxonomy" id="2100421"/>
    <lineage>
        <taxon>Viruses</taxon>
        <taxon>Duplodnaviria</taxon>
        <taxon>Heunggongvirae</taxon>
        <taxon>Uroviricota</taxon>
        <taxon>Caudoviricetes</taxon>
        <taxon>Peduoviridae</taxon>
        <taxon>Maltschvirus</taxon>
        <taxon>Maltschvirus maltsch</taxon>
    </lineage>
</organism>
<name>A0A6J5SIL4_9CAUD</name>
<dbReference type="EMBL" id="LR796370">
    <property type="protein sequence ID" value="CAB4140360.1"/>
    <property type="molecule type" value="Genomic_DNA"/>
</dbReference>
<evidence type="ECO:0000313" key="1">
    <source>
        <dbReference type="EMBL" id="CAB4140360.1"/>
    </source>
</evidence>
<evidence type="ECO:0000313" key="3">
    <source>
        <dbReference type="EMBL" id="CAB4213532.1"/>
    </source>
</evidence>
<dbReference type="InterPro" id="IPR001646">
    <property type="entry name" value="5peptide_repeat"/>
</dbReference>
<gene>
    <name evidence="3" type="ORF">UFOVP1449_43</name>
    <name evidence="1" type="ORF">UFOVP400_19</name>
    <name evidence="2" type="ORF">UFOVP669_28</name>
</gene>
<sequence length="198" mass="20785">MNQIKHRITGAVLYEYDSGLSIRDALEKATQSGANLRGVDLLGANLLGADLGGADLRGADLGGADLRGADLLGVDLRGADLRGANLRGANLRGANLRGVDLGGADLGGANLGETLGKLTGERPFFQCGPIGSRSDYLLAFITDKGIAVKAGCFSGMLDEFRAAVEKTHGDTDHGKEYQMAMLMIEAHAAIWMPRENTK</sequence>
<dbReference type="Gene3D" id="2.160.20.80">
    <property type="entry name" value="E3 ubiquitin-protein ligase SopA"/>
    <property type="match status" value="1"/>
</dbReference>
<dbReference type="EMBL" id="LR796626">
    <property type="protein sequence ID" value="CAB4155806.1"/>
    <property type="molecule type" value="Genomic_DNA"/>
</dbReference>
<proteinExistence type="predicted"/>
<dbReference type="Pfam" id="PF00805">
    <property type="entry name" value="Pentapeptide"/>
    <property type="match status" value="2"/>
</dbReference>
<dbReference type="PANTHER" id="PTHR14136:SF17">
    <property type="entry name" value="BTB_POZ DOMAIN-CONTAINING PROTEIN KCTD9"/>
    <property type="match status" value="1"/>
</dbReference>
<accession>A0A6J5SIL4</accession>
<dbReference type="SUPFAM" id="SSF141571">
    <property type="entry name" value="Pentapeptide repeat-like"/>
    <property type="match status" value="1"/>
</dbReference>
<dbReference type="PANTHER" id="PTHR14136">
    <property type="entry name" value="BTB_POZ DOMAIN-CONTAINING PROTEIN KCTD9"/>
    <property type="match status" value="1"/>
</dbReference>
<reference evidence="3" key="1">
    <citation type="submission" date="2020-05" db="EMBL/GenBank/DDBJ databases">
        <authorList>
            <person name="Chiriac C."/>
            <person name="Salcher M."/>
            <person name="Ghai R."/>
            <person name="Kavagutti S V."/>
        </authorList>
    </citation>
    <scope>NUCLEOTIDE SEQUENCE</scope>
</reference>